<dbReference type="Gene3D" id="3.40.50.1820">
    <property type="entry name" value="alpha/beta hydrolase"/>
    <property type="match status" value="1"/>
</dbReference>
<dbReference type="InterPro" id="IPR010497">
    <property type="entry name" value="Epoxide_hydro_N"/>
</dbReference>
<evidence type="ECO:0000256" key="3">
    <source>
        <dbReference type="ARBA" id="ARBA00022801"/>
    </source>
</evidence>
<accession>A0A6A6NTI2</accession>
<organism evidence="6 7">
    <name type="scientific">Lineolata rhizophorae</name>
    <dbReference type="NCBI Taxonomy" id="578093"/>
    <lineage>
        <taxon>Eukaryota</taxon>
        <taxon>Fungi</taxon>
        <taxon>Dikarya</taxon>
        <taxon>Ascomycota</taxon>
        <taxon>Pezizomycotina</taxon>
        <taxon>Dothideomycetes</taxon>
        <taxon>Dothideomycetes incertae sedis</taxon>
        <taxon>Lineolatales</taxon>
        <taxon>Lineolataceae</taxon>
        <taxon>Lineolata</taxon>
    </lineage>
</organism>
<evidence type="ECO:0000259" key="5">
    <source>
        <dbReference type="Pfam" id="PF06441"/>
    </source>
</evidence>
<keyword evidence="3 6" id="KW-0378">Hydrolase</keyword>
<dbReference type="InterPro" id="IPR000639">
    <property type="entry name" value="Epox_hydrolase-like"/>
</dbReference>
<evidence type="ECO:0000256" key="1">
    <source>
        <dbReference type="ARBA" id="ARBA00010088"/>
    </source>
</evidence>
<dbReference type="PIRSF" id="PIRSF001112">
    <property type="entry name" value="Epoxide_hydrolase"/>
    <property type="match status" value="1"/>
</dbReference>
<evidence type="ECO:0000256" key="4">
    <source>
        <dbReference type="PIRSR" id="PIRSR001112-1"/>
    </source>
</evidence>
<dbReference type="SUPFAM" id="SSF53474">
    <property type="entry name" value="alpha/beta-Hydrolases"/>
    <property type="match status" value="1"/>
</dbReference>
<protein>
    <submittedName>
        <fullName evidence="6">Epoxide hydrolase</fullName>
    </submittedName>
</protein>
<dbReference type="Proteomes" id="UP000799766">
    <property type="component" value="Unassembled WGS sequence"/>
</dbReference>
<feature type="active site" description="Nucleophile" evidence="4">
    <location>
        <position position="193"/>
    </location>
</feature>
<dbReference type="PRINTS" id="PR00412">
    <property type="entry name" value="EPOXHYDRLASE"/>
</dbReference>
<dbReference type="GO" id="GO:0097176">
    <property type="term" value="P:epoxide metabolic process"/>
    <property type="evidence" value="ECO:0007669"/>
    <property type="project" value="TreeGrafter"/>
</dbReference>
<gene>
    <name evidence="6" type="ORF">BDY21DRAFT_380958</name>
</gene>
<dbReference type="PANTHER" id="PTHR21661:SF35">
    <property type="entry name" value="EPOXIDE HYDROLASE"/>
    <property type="match status" value="1"/>
</dbReference>
<evidence type="ECO:0000256" key="2">
    <source>
        <dbReference type="ARBA" id="ARBA00022797"/>
    </source>
</evidence>
<dbReference type="Pfam" id="PF06441">
    <property type="entry name" value="EHN"/>
    <property type="match status" value="1"/>
</dbReference>
<keyword evidence="2" id="KW-0058">Aromatic hydrocarbons catabolism</keyword>
<evidence type="ECO:0000313" key="7">
    <source>
        <dbReference type="Proteomes" id="UP000799766"/>
    </source>
</evidence>
<dbReference type="OrthoDB" id="7130006at2759"/>
<proteinExistence type="inferred from homology"/>
<dbReference type="PANTHER" id="PTHR21661">
    <property type="entry name" value="EPOXIDE HYDROLASE 1-RELATED"/>
    <property type="match status" value="1"/>
</dbReference>
<feature type="domain" description="Epoxide hydrolase N-terminal" evidence="5">
    <location>
        <begin position="9"/>
        <end position="126"/>
    </location>
</feature>
<evidence type="ECO:0000313" key="6">
    <source>
        <dbReference type="EMBL" id="KAF2455046.1"/>
    </source>
</evidence>
<dbReference type="EMBL" id="MU001688">
    <property type="protein sequence ID" value="KAF2455046.1"/>
    <property type="molecule type" value="Genomic_DNA"/>
</dbReference>
<feature type="active site" description="Proton acceptor" evidence="4">
    <location>
        <position position="393"/>
    </location>
</feature>
<comment type="similarity">
    <text evidence="1">Belongs to the peptidase S33 family.</text>
</comment>
<dbReference type="InterPro" id="IPR016292">
    <property type="entry name" value="Epoxide_hydrolase"/>
</dbReference>
<dbReference type="GO" id="GO:0004301">
    <property type="term" value="F:epoxide hydrolase activity"/>
    <property type="evidence" value="ECO:0007669"/>
    <property type="project" value="TreeGrafter"/>
</dbReference>
<dbReference type="AlphaFoldDB" id="A0A6A6NTI2"/>
<name>A0A6A6NTI2_9PEZI</name>
<keyword evidence="7" id="KW-1185">Reference proteome</keyword>
<reference evidence="6" key="1">
    <citation type="journal article" date="2020" name="Stud. Mycol.">
        <title>101 Dothideomycetes genomes: a test case for predicting lifestyles and emergence of pathogens.</title>
        <authorList>
            <person name="Haridas S."/>
            <person name="Albert R."/>
            <person name="Binder M."/>
            <person name="Bloem J."/>
            <person name="Labutti K."/>
            <person name="Salamov A."/>
            <person name="Andreopoulos B."/>
            <person name="Baker S."/>
            <person name="Barry K."/>
            <person name="Bills G."/>
            <person name="Bluhm B."/>
            <person name="Cannon C."/>
            <person name="Castanera R."/>
            <person name="Culley D."/>
            <person name="Daum C."/>
            <person name="Ezra D."/>
            <person name="Gonzalez J."/>
            <person name="Henrissat B."/>
            <person name="Kuo A."/>
            <person name="Liang C."/>
            <person name="Lipzen A."/>
            <person name="Lutzoni F."/>
            <person name="Magnuson J."/>
            <person name="Mondo S."/>
            <person name="Nolan M."/>
            <person name="Ohm R."/>
            <person name="Pangilinan J."/>
            <person name="Park H.-J."/>
            <person name="Ramirez L."/>
            <person name="Alfaro M."/>
            <person name="Sun H."/>
            <person name="Tritt A."/>
            <person name="Yoshinaga Y."/>
            <person name="Zwiers L.-H."/>
            <person name="Turgeon B."/>
            <person name="Goodwin S."/>
            <person name="Spatafora J."/>
            <person name="Crous P."/>
            <person name="Grigoriev I."/>
        </authorList>
    </citation>
    <scope>NUCLEOTIDE SEQUENCE</scope>
    <source>
        <strain evidence="6">ATCC 16933</strain>
    </source>
</reference>
<dbReference type="InterPro" id="IPR029058">
    <property type="entry name" value="AB_hydrolase_fold"/>
</dbReference>
<sequence length="429" mass="47477">MATATARNIRPFSIRVPDTDLSDLRARLQRASLPDELDDAGWDYGVPAAEVRRLVSRWRDGFDWRAAETRLNESLPQFVADVEVEADDEASGRFGPVEVHFVHVRSGVEGAVPLLWLHGWPGCFYEATRLIPLLQASPSSGGPAFDIVVPSLINFGFSGRVAKRGFAPTHQAAAMNALMHALGYAQYAAQGGDWGALIAFHLARQYPGSLRVLHTNMVMAGPPSPWRRPLAFAAFAASMLGYFVGWMADADAAGLKRAKHFMENGMGYYHMQSTRPQTLGYGLADSPVGLLAWIYDKLVTWTDDFPWEDDDVLTWVSIYWFSRAGRVTHTRLYYENEKAGMGLLNRRGGEMIAPSEVKLGLAYFPKELFRPPMAWGRNLGTVVYEKDHESGGHFAAWEQPEAIAGDLRIMFGKGGLAYGAVKGRTGFDE</sequence>
<feature type="active site" description="Proton donor" evidence="4">
    <location>
        <position position="333"/>
    </location>
</feature>